<organism evidence="1 2">
    <name type="scientific">Trichonephila clavata</name>
    <name type="common">Joro spider</name>
    <name type="synonym">Nephila clavata</name>
    <dbReference type="NCBI Taxonomy" id="2740835"/>
    <lineage>
        <taxon>Eukaryota</taxon>
        <taxon>Metazoa</taxon>
        <taxon>Ecdysozoa</taxon>
        <taxon>Arthropoda</taxon>
        <taxon>Chelicerata</taxon>
        <taxon>Arachnida</taxon>
        <taxon>Araneae</taxon>
        <taxon>Araneomorphae</taxon>
        <taxon>Entelegynae</taxon>
        <taxon>Araneoidea</taxon>
        <taxon>Nephilidae</taxon>
        <taxon>Trichonephila</taxon>
    </lineage>
</organism>
<gene>
    <name evidence="1" type="ORF">TNCT_729371</name>
</gene>
<keyword evidence="2" id="KW-1185">Reference proteome</keyword>
<reference evidence="1" key="1">
    <citation type="submission" date="2020-07" db="EMBL/GenBank/DDBJ databases">
        <title>Multicomponent nature underlies the extraordinary mechanical properties of spider dragline silk.</title>
        <authorList>
            <person name="Kono N."/>
            <person name="Nakamura H."/>
            <person name="Mori M."/>
            <person name="Yoshida Y."/>
            <person name="Ohtoshi R."/>
            <person name="Malay A.D."/>
            <person name="Moran D.A.P."/>
            <person name="Tomita M."/>
            <person name="Numata K."/>
            <person name="Arakawa K."/>
        </authorList>
    </citation>
    <scope>NUCLEOTIDE SEQUENCE</scope>
</reference>
<evidence type="ECO:0000313" key="1">
    <source>
        <dbReference type="EMBL" id="GFR22592.1"/>
    </source>
</evidence>
<protein>
    <submittedName>
        <fullName evidence="1">Uncharacterized protein</fullName>
    </submittedName>
</protein>
<sequence length="114" mass="12780">MLSIVIEESVFQPEKTSKQWNWFSSLRVIVRATERVSRPMCHSVGRGGLYILNVGHFLYKMCLSGTLTRKSKVLSIPNGVARSSIDAPVCIDAKVVVGFDRGASRYFFSLNNRP</sequence>
<proteinExistence type="predicted"/>
<dbReference type="Proteomes" id="UP000887116">
    <property type="component" value="Unassembled WGS sequence"/>
</dbReference>
<comment type="caution">
    <text evidence="1">The sequence shown here is derived from an EMBL/GenBank/DDBJ whole genome shotgun (WGS) entry which is preliminary data.</text>
</comment>
<accession>A0A8X6HF39</accession>
<dbReference type="EMBL" id="BMAO01038098">
    <property type="protein sequence ID" value="GFR22592.1"/>
    <property type="molecule type" value="Genomic_DNA"/>
</dbReference>
<name>A0A8X6HF39_TRICU</name>
<evidence type="ECO:0000313" key="2">
    <source>
        <dbReference type="Proteomes" id="UP000887116"/>
    </source>
</evidence>
<dbReference type="AlphaFoldDB" id="A0A8X6HF39"/>